<gene>
    <name evidence="1" type="ORF">L2E82_34936</name>
</gene>
<reference evidence="2" key="1">
    <citation type="journal article" date="2022" name="Mol. Ecol. Resour.">
        <title>The genomes of chicory, endive, great burdock and yacon provide insights into Asteraceae palaeo-polyploidization history and plant inulin production.</title>
        <authorList>
            <person name="Fan W."/>
            <person name="Wang S."/>
            <person name="Wang H."/>
            <person name="Wang A."/>
            <person name="Jiang F."/>
            <person name="Liu H."/>
            <person name="Zhao H."/>
            <person name="Xu D."/>
            <person name="Zhang Y."/>
        </authorList>
    </citation>
    <scope>NUCLEOTIDE SEQUENCE [LARGE SCALE GENOMIC DNA]</scope>
    <source>
        <strain evidence="2">cv. Punajuju</strain>
    </source>
</reference>
<name>A0ACB9BN90_CICIN</name>
<accession>A0ACB9BN90</accession>
<keyword evidence="2" id="KW-1185">Reference proteome</keyword>
<evidence type="ECO:0000313" key="1">
    <source>
        <dbReference type="EMBL" id="KAI3723398.1"/>
    </source>
</evidence>
<comment type="caution">
    <text evidence="1">The sequence shown here is derived from an EMBL/GenBank/DDBJ whole genome shotgun (WGS) entry which is preliminary data.</text>
</comment>
<reference evidence="1 2" key="2">
    <citation type="journal article" date="2022" name="Mol. Ecol. Resour.">
        <title>The genomes of chicory, endive, great burdock and yacon provide insights into Asteraceae paleo-polyploidization history and plant inulin production.</title>
        <authorList>
            <person name="Fan W."/>
            <person name="Wang S."/>
            <person name="Wang H."/>
            <person name="Wang A."/>
            <person name="Jiang F."/>
            <person name="Liu H."/>
            <person name="Zhao H."/>
            <person name="Xu D."/>
            <person name="Zhang Y."/>
        </authorList>
    </citation>
    <scope>NUCLEOTIDE SEQUENCE [LARGE SCALE GENOMIC DNA]</scope>
    <source>
        <strain evidence="2">cv. Punajuju</strain>
        <tissue evidence="1">Leaves</tissue>
    </source>
</reference>
<dbReference type="EMBL" id="CM042014">
    <property type="protein sequence ID" value="KAI3723398.1"/>
    <property type="molecule type" value="Genomic_DNA"/>
</dbReference>
<evidence type="ECO:0000313" key="2">
    <source>
        <dbReference type="Proteomes" id="UP001055811"/>
    </source>
</evidence>
<organism evidence="1 2">
    <name type="scientific">Cichorium intybus</name>
    <name type="common">Chicory</name>
    <dbReference type="NCBI Taxonomy" id="13427"/>
    <lineage>
        <taxon>Eukaryota</taxon>
        <taxon>Viridiplantae</taxon>
        <taxon>Streptophyta</taxon>
        <taxon>Embryophyta</taxon>
        <taxon>Tracheophyta</taxon>
        <taxon>Spermatophyta</taxon>
        <taxon>Magnoliopsida</taxon>
        <taxon>eudicotyledons</taxon>
        <taxon>Gunneridae</taxon>
        <taxon>Pentapetalae</taxon>
        <taxon>asterids</taxon>
        <taxon>campanulids</taxon>
        <taxon>Asterales</taxon>
        <taxon>Asteraceae</taxon>
        <taxon>Cichorioideae</taxon>
        <taxon>Cichorieae</taxon>
        <taxon>Cichoriinae</taxon>
        <taxon>Cichorium</taxon>
    </lineage>
</organism>
<proteinExistence type="predicted"/>
<protein>
    <submittedName>
        <fullName evidence="1">Uncharacterized protein</fullName>
    </submittedName>
</protein>
<sequence length="453" mass="50926">MPGHKKILIVTYSWHGNINPSLRFANRLIKMGVDVTFCTSDSVLRRIDKETMPHGLTFAPIFSDDRVNGKQPTPTMQQLIFEYARIGACAIAEIISSAMAAGQPYDHLLYTTVIPWAARVAHAHGIRSSLLWIQSASMLDIYYYYFNEYEGLISSNNHNPTFPINLPGLPPLTIADLPSFMLPSNPKEHNFVLSVLKDHVDVLKITSRILVNTFDELEVKSIRAIEKLELLPIGPLIPLEFLDEKESPGSSLGWDFFDKPDDDYIQWLNTKAKSSVVYVAFGSLATLSMDLLEEIASGLLESRRPFLWVIRDSEQAGRLSKIEELKKHGMIVGWCSQVVVLSHQAIGCYVMHGGWNSTVETLAAGVPTVLFPQWSDQATNAKMMEDVWRTGVRVRRREEDGVVEGKEIERCVEFVMGDEDIKRNAEKWRELAREALSDGGSSTVNIQAFLNDV</sequence>
<dbReference type="Proteomes" id="UP001055811">
    <property type="component" value="Linkage Group LG06"/>
</dbReference>